<evidence type="ECO:0000313" key="3">
    <source>
        <dbReference type="Proteomes" id="UP000039865"/>
    </source>
</evidence>
<feature type="domain" description="LITAF" evidence="1">
    <location>
        <begin position="74"/>
        <end position="149"/>
    </location>
</feature>
<dbReference type="InParanoid" id="A0A078A1X3"/>
<protein>
    <recommendedName>
        <fullName evidence="1">LITAF domain-containing protein</fullName>
    </recommendedName>
</protein>
<dbReference type="EMBL" id="CCKQ01003665">
    <property type="protein sequence ID" value="CDW74789.1"/>
    <property type="molecule type" value="Genomic_DNA"/>
</dbReference>
<organism evidence="2 3">
    <name type="scientific">Stylonychia lemnae</name>
    <name type="common">Ciliate</name>
    <dbReference type="NCBI Taxonomy" id="5949"/>
    <lineage>
        <taxon>Eukaryota</taxon>
        <taxon>Sar</taxon>
        <taxon>Alveolata</taxon>
        <taxon>Ciliophora</taxon>
        <taxon>Intramacronucleata</taxon>
        <taxon>Spirotrichea</taxon>
        <taxon>Stichotrichia</taxon>
        <taxon>Sporadotrichida</taxon>
        <taxon>Oxytrichidae</taxon>
        <taxon>Stylonychinae</taxon>
        <taxon>Stylonychia</taxon>
    </lineage>
</organism>
<dbReference type="SMART" id="SM00714">
    <property type="entry name" value="LITAF"/>
    <property type="match status" value="1"/>
</dbReference>
<keyword evidence="3" id="KW-1185">Reference proteome</keyword>
<dbReference type="InterPro" id="IPR006629">
    <property type="entry name" value="LITAF"/>
</dbReference>
<name>A0A078A1X3_STYLE</name>
<gene>
    <name evidence="2" type="primary">Contig6998.g7487</name>
    <name evidence="2" type="ORF">STYLEM_3772</name>
</gene>
<dbReference type="Pfam" id="PF10601">
    <property type="entry name" value="zf-LITAF-like"/>
    <property type="match status" value="1"/>
</dbReference>
<dbReference type="Proteomes" id="UP000039865">
    <property type="component" value="Unassembled WGS sequence"/>
</dbReference>
<sequence length="206" mass="23904">MNSPLSQDFNSSLQKPLIKNRKFSTNTLISNQLFNQTVQGASSAPTALEDSYSHYYENHLLTKIPIAEVNYTVPYPAKCQECEYEGFTEVKLRDTACSKVLQAPIYMTFGVCWLFGTCLDTKQTHCFDEYKEIDHQCYNCKALISLKKSVIEKRSNKGIKKNNYLQNDTKNEGKQIFQQNYFINDQDKYPEQLFESQESEDQYKSD</sequence>
<reference evidence="2 3" key="1">
    <citation type="submission" date="2014-06" db="EMBL/GenBank/DDBJ databases">
        <authorList>
            <person name="Swart Estienne"/>
        </authorList>
    </citation>
    <scope>NUCLEOTIDE SEQUENCE [LARGE SCALE GENOMIC DNA]</scope>
    <source>
        <strain evidence="2 3">130c</strain>
    </source>
</reference>
<accession>A0A078A1X3</accession>
<proteinExistence type="predicted"/>
<dbReference type="AlphaFoldDB" id="A0A078A1X3"/>
<evidence type="ECO:0000313" key="2">
    <source>
        <dbReference type="EMBL" id="CDW74789.1"/>
    </source>
</evidence>
<evidence type="ECO:0000259" key="1">
    <source>
        <dbReference type="SMART" id="SM00714"/>
    </source>
</evidence>